<dbReference type="Proteomes" id="UP000019473">
    <property type="component" value="Unassembled WGS sequence"/>
</dbReference>
<name>W9WB90_9EURO</name>
<evidence type="ECO:0000313" key="3">
    <source>
        <dbReference type="Proteomes" id="UP000019473"/>
    </source>
</evidence>
<feature type="compositionally biased region" description="Basic and acidic residues" evidence="1">
    <location>
        <begin position="221"/>
        <end position="231"/>
    </location>
</feature>
<protein>
    <submittedName>
        <fullName evidence="2">Uncharacterized protein</fullName>
    </submittedName>
</protein>
<accession>W9WB90</accession>
<dbReference type="OrthoDB" id="5403747at2759"/>
<reference evidence="2 3" key="1">
    <citation type="submission" date="2013-03" db="EMBL/GenBank/DDBJ databases">
        <title>The Genome Sequence of Cladophialophora yegresii CBS 114405.</title>
        <authorList>
            <consortium name="The Broad Institute Genomics Platform"/>
            <person name="Cuomo C."/>
            <person name="de Hoog S."/>
            <person name="Gorbushina A."/>
            <person name="Walker B."/>
            <person name="Young S.K."/>
            <person name="Zeng Q."/>
            <person name="Gargeya S."/>
            <person name="Fitzgerald M."/>
            <person name="Haas B."/>
            <person name="Abouelleil A."/>
            <person name="Allen A.W."/>
            <person name="Alvarado L."/>
            <person name="Arachchi H.M."/>
            <person name="Berlin A.M."/>
            <person name="Chapman S.B."/>
            <person name="Gainer-Dewar J."/>
            <person name="Goldberg J."/>
            <person name="Griggs A."/>
            <person name="Gujja S."/>
            <person name="Hansen M."/>
            <person name="Howarth C."/>
            <person name="Imamovic A."/>
            <person name="Ireland A."/>
            <person name="Larimer J."/>
            <person name="McCowan C."/>
            <person name="Murphy C."/>
            <person name="Pearson M."/>
            <person name="Poon T.W."/>
            <person name="Priest M."/>
            <person name="Roberts A."/>
            <person name="Saif S."/>
            <person name="Shea T."/>
            <person name="Sisk P."/>
            <person name="Sykes S."/>
            <person name="Wortman J."/>
            <person name="Nusbaum C."/>
            <person name="Birren B."/>
        </authorList>
    </citation>
    <scope>NUCLEOTIDE SEQUENCE [LARGE SCALE GENOMIC DNA]</scope>
    <source>
        <strain evidence="2 3">CBS 114405</strain>
    </source>
</reference>
<proteinExistence type="predicted"/>
<feature type="compositionally biased region" description="Low complexity" evidence="1">
    <location>
        <begin position="255"/>
        <end position="264"/>
    </location>
</feature>
<dbReference type="GeneID" id="19176175"/>
<sequence>MSEDNKNKGGMAGLTPREQEVLLAGLQNLKSGEIQVDYDGLAKALGSKNSNSANTAWCAVKRKVFGTTPKTDGASTAAASPKPKTTRKPAAKKAVKAQSGDNDGENDSGDEKDKAASTDPADGEGNESEATPKMPTTTPKKRGRKTKAQKEAEAAANGEAPAAGDDDEAEKPFPKKRRTPAKKKAAAAAVENGAEDEDEAKVTPTKATPAKGKQAAPLRQVKSEAATKDETALPAATPDEHAAAEATEVKKVDDAGAVVKANGVHPTKKTATPNLPAIESEDAEAPEGNKNDDDVAAEDGDTTMADTADTQDIAAKTAESV</sequence>
<feature type="compositionally biased region" description="Low complexity" evidence="1">
    <location>
        <begin position="154"/>
        <end position="163"/>
    </location>
</feature>
<feature type="compositionally biased region" description="Low complexity" evidence="1">
    <location>
        <begin position="302"/>
        <end position="321"/>
    </location>
</feature>
<feature type="region of interest" description="Disordered" evidence="1">
    <location>
        <begin position="66"/>
        <end position="321"/>
    </location>
</feature>
<organism evidence="2 3">
    <name type="scientific">Cladophialophora yegresii CBS 114405</name>
    <dbReference type="NCBI Taxonomy" id="1182544"/>
    <lineage>
        <taxon>Eukaryota</taxon>
        <taxon>Fungi</taxon>
        <taxon>Dikarya</taxon>
        <taxon>Ascomycota</taxon>
        <taxon>Pezizomycotina</taxon>
        <taxon>Eurotiomycetes</taxon>
        <taxon>Chaetothyriomycetidae</taxon>
        <taxon>Chaetothyriales</taxon>
        <taxon>Herpotrichiellaceae</taxon>
        <taxon>Cladophialophora</taxon>
    </lineage>
</organism>
<feature type="compositionally biased region" description="Basic and acidic residues" evidence="1">
    <location>
        <begin position="238"/>
        <end position="254"/>
    </location>
</feature>
<dbReference type="HOGENOM" id="CLU_073874_0_0_1"/>
<evidence type="ECO:0000256" key="1">
    <source>
        <dbReference type="SAM" id="MobiDB-lite"/>
    </source>
</evidence>
<evidence type="ECO:0000313" key="2">
    <source>
        <dbReference type="EMBL" id="EXJ65223.1"/>
    </source>
</evidence>
<dbReference type="eggNOG" id="ENOG502SW29">
    <property type="taxonomic scope" value="Eukaryota"/>
</dbReference>
<keyword evidence="3" id="KW-1185">Reference proteome</keyword>
<feature type="compositionally biased region" description="Basic residues" evidence="1">
    <location>
        <begin position="84"/>
        <end position="95"/>
    </location>
</feature>
<comment type="caution">
    <text evidence="2">The sequence shown here is derived from an EMBL/GenBank/DDBJ whole genome shotgun (WGS) entry which is preliminary data.</text>
</comment>
<feature type="compositionally biased region" description="Low complexity" evidence="1">
    <location>
        <begin position="74"/>
        <end position="83"/>
    </location>
</feature>
<dbReference type="AlphaFoldDB" id="W9WB90"/>
<feature type="compositionally biased region" description="Basic residues" evidence="1">
    <location>
        <begin position="174"/>
        <end position="185"/>
    </location>
</feature>
<dbReference type="STRING" id="1182544.W9WB90"/>
<dbReference type="VEuPathDB" id="FungiDB:A1O7_01564"/>
<gene>
    <name evidence="2" type="ORF">A1O7_01564</name>
</gene>
<dbReference type="EMBL" id="AMGW01000001">
    <property type="protein sequence ID" value="EXJ65223.1"/>
    <property type="molecule type" value="Genomic_DNA"/>
</dbReference>
<dbReference type="RefSeq" id="XP_007753790.1">
    <property type="nucleotide sequence ID" value="XM_007755600.1"/>
</dbReference>